<dbReference type="InterPro" id="IPR035914">
    <property type="entry name" value="Sperma_CUB_dom_sf"/>
</dbReference>
<evidence type="ECO:0000313" key="5">
    <source>
        <dbReference type="Proteomes" id="UP000678393"/>
    </source>
</evidence>
<dbReference type="PROSITE" id="PS50068">
    <property type="entry name" value="LDLRA_2"/>
    <property type="match status" value="1"/>
</dbReference>
<dbReference type="InterPro" id="IPR036055">
    <property type="entry name" value="LDL_receptor-like_sf"/>
</dbReference>
<evidence type="ECO:0000313" key="4">
    <source>
        <dbReference type="EMBL" id="CAG5120573.1"/>
    </source>
</evidence>
<dbReference type="SUPFAM" id="SSF57424">
    <property type="entry name" value="LDL receptor-like module"/>
    <property type="match status" value="1"/>
</dbReference>
<evidence type="ECO:0000256" key="3">
    <source>
        <dbReference type="SAM" id="SignalP"/>
    </source>
</evidence>
<dbReference type="InterPro" id="IPR002172">
    <property type="entry name" value="LDrepeatLR_classA_rpt"/>
</dbReference>
<dbReference type="EMBL" id="CAJHNH020000925">
    <property type="protein sequence ID" value="CAG5120573.1"/>
    <property type="molecule type" value="Genomic_DNA"/>
</dbReference>
<sequence>MDFLGHLAAVLIFGLGLLLADASTGVNSYNGYIVEREYDICRPLTNVTNPNSIYLPTIESSTEVFLDTRSIGSQRANINCLLYIKTCDDCRIAVEHAGSFDYPACPKSIPPDGDTSDVCIPDCAYFYLFDADYKSQTTKVFSSSPVSYRSESKQLHIIACGMNYNQTIKMRLKLTVQEKLTRITYSRASPYPQQFGFSSPFFPSPFAKNREEYTYRLESREPNMIAVVSFDDWMLTPTSYLTFYSAIGETMVMGSQDRPLIKSTGPNLTVSFYTGEPISGQSSFLGFKAKVAFISGSVNVIKPSTACDQDISSEGGIIRLTIPDGQLKDCIFVIRKISRFDGVYLRVLKTQSDGQHDMLEYKFDIYSGITSMGEWKGRFQRNDPVQNSSVFVSSDGFYIRYVGQYYDGSTHLLAYAMFKDGCDDFGGYFRCRNDRCIALALKCDGCDHCGDGSDEYSSLC</sequence>
<keyword evidence="5" id="KW-1185">Reference proteome</keyword>
<dbReference type="PANTHER" id="PTHR24652:SF69">
    <property type="entry name" value="CUB DOMAIN-CONTAINING PROTEIN"/>
    <property type="match status" value="1"/>
</dbReference>
<evidence type="ECO:0000256" key="1">
    <source>
        <dbReference type="ARBA" id="ARBA00023157"/>
    </source>
</evidence>
<organism evidence="4 5">
    <name type="scientific">Candidula unifasciata</name>
    <dbReference type="NCBI Taxonomy" id="100452"/>
    <lineage>
        <taxon>Eukaryota</taxon>
        <taxon>Metazoa</taxon>
        <taxon>Spiralia</taxon>
        <taxon>Lophotrochozoa</taxon>
        <taxon>Mollusca</taxon>
        <taxon>Gastropoda</taxon>
        <taxon>Heterobranchia</taxon>
        <taxon>Euthyneura</taxon>
        <taxon>Panpulmonata</taxon>
        <taxon>Eupulmonata</taxon>
        <taxon>Stylommatophora</taxon>
        <taxon>Helicina</taxon>
        <taxon>Helicoidea</taxon>
        <taxon>Geomitridae</taxon>
        <taxon>Candidula</taxon>
    </lineage>
</organism>
<keyword evidence="3" id="KW-0732">Signal</keyword>
<evidence type="ECO:0000256" key="2">
    <source>
        <dbReference type="PROSITE-ProRule" id="PRU00124"/>
    </source>
</evidence>
<dbReference type="Gene3D" id="4.10.400.10">
    <property type="entry name" value="Low-density Lipoprotein Receptor"/>
    <property type="match status" value="1"/>
</dbReference>
<feature type="non-terminal residue" evidence="4">
    <location>
        <position position="1"/>
    </location>
</feature>
<dbReference type="CDD" id="cd00112">
    <property type="entry name" value="LDLa"/>
    <property type="match status" value="1"/>
</dbReference>
<feature type="disulfide bond" evidence="2">
    <location>
        <begin position="431"/>
        <end position="449"/>
    </location>
</feature>
<gene>
    <name evidence="4" type="ORF">CUNI_LOCUS6131</name>
</gene>
<dbReference type="Gene3D" id="2.60.120.290">
    <property type="entry name" value="Spermadhesin, CUB domain"/>
    <property type="match status" value="1"/>
</dbReference>
<feature type="signal peptide" evidence="3">
    <location>
        <begin position="1"/>
        <end position="22"/>
    </location>
</feature>
<comment type="caution">
    <text evidence="4">The sequence shown here is derived from an EMBL/GenBank/DDBJ whole genome shotgun (WGS) entry which is preliminary data.</text>
</comment>
<evidence type="ECO:0008006" key="6">
    <source>
        <dbReference type="Google" id="ProtNLM"/>
    </source>
</evidence>
<dbReference type="PANTHER" id="PTHR24652">
    <property type="entry name" value="LOW-DENSITY LIPOPROTEIN RECEPTOR CLASS A DOMAIN-CONTAINING PROTEIN 2"/>
    <property type="match status" value="1"/>
</dbReference>
<name>A0A8S3YU63_9EUPU</name>
<dbReference type="AlphaFoldDB" id="A0A8S3YU63"/>
<protein>
    <recommendedName>
        <fullName evidence="6">CUB domain-containing protein</fullName>
    </recommendedName>
</protein>
<accession>A0A8S3YU63</accession>
<dbReference type="SMART" id="SM00192">
    <property type="entry name" value="LDLa"/>
    <property type="match status" value="1"/>
</dbReference>
<proteinExistence type="predicted"/>
<dbReference type="InterPro" id="IPR023415">
    <property type="entry name" value="LDLR_class-A_CS"/>
</dbReference>
<dbReference type="OrthoDB" id="19606at2759"/>
<comment type="caution">
    <text evidence="2">Lacks conserved residue(s) required for the propagation of feature annotation.</text>
</comment>
<dbReference type="InterPro" id="IPR042333">
    <property type="entry name" value="LRAD2/Mig-13-like"/>
</dbReference>
<reference evidence="4" key="1">
    <citation type="submission" date="2021-04" db="EMBL/GenBank/DDBJ databases">
        <authorList>
            <consortium name="Molecular Ecology Group"/>
        </authorList>
    </citation>
    <scope>NUCLEOTIDE SEQUENCE</scope>
</reference>
<keyword evidence="1 2" id="KW-1015">Disulfide bond</keyword>
<feature type="chain" id="PRO_5035793668" description="CUB domain-containing protein" evidence="3">
    <location>
        <begin position="23"/>
        <end position="460"/>
    </location>
</feature>
<dbReference type="PROSITE" id="PS01209">
    <property type="entry name" value="LDLRA_1"/>
    <property type="match status" value="1"/>
</dbReference>
<dbReference type="Proteomes" id="UP000678393">
    <property type="component" value="Unassembled WGS sequence"/>
</dbReference>